<evidence type="ECO:0008006" key="4">
    <source>
        <dbReference type="Google" id="ProtNLM"/>
    </source>
</evidence>
<dbReference type="AlphaFoldDB" id="A5CZJ4"/>
<dbReference type="GO" id="GO:0006313">
    <property type="term" value="P:DNA transposition"/>
    <property type="evidence" value="ECO:0007669"/>
    <property type="project" value="InterPro"/>
</dbReference>
<gene>
    <name evidence="2" type="ordered locus">PTH_2416</name>
</gene>
<evidence type="ECO:0000313" key="2">
    <source>
        <dbReference type="EMBL" id="BAF60597.1"/>
    </source>
</evidence>
<dbReference type="Proteomes" id="UP000006556">
    <property type="component" value="Chromosome"/>
</dbReference>
<dbReference type="eggNOG" id="COG2963">
    <property type="taxonomic scope" value="Bacteria"/>
</dbReference>
<protein>
    <recommendedName>
        <fullName evidence="4">Transposase and inactivated derivatives</fullName>
    </recommendedName>
</protein>
<reference evidence="3" key="1">
    <citation type="journal article" date="2008" name="Genome Res.">
        <title>The genome of Pelotomaculum thermopropionicum reveals niche-associated evolution in anaerobic microbiota.</title>
        <authorList>
            <person name="Kosaka T."/>
            <person name="Kato S."/>
            <person name="Shimoyama T."/>
            <person name="Ishii S."/>
            <person name="Abe T."/>
            <person name="Watanabe K."/>
        </authorList>
    </citation>
    <scope>NUCLEOTIDE SEQUENCE [LARGE SCALE GENOMIC DNA]</scope>
    <source>
        <strain evidence="3">DSM 13744 / JCM 10971 / SI</strain>
    </source>
</reference>
<dbReference type="Gene3D" id="1.10.10.10">
    <property type="entry name" value="Winged helix-like DNA-binding domain superfamily/Winged helix DNA-binding domain"/>
    <property type="match status" value="1"/>
</dbReference>
<dbReference type="InterPro" id="IPR002514">
    <property type="entry name" value="Transposase_8"/>
</dbReference>
<name>A5CZJ4_PELTS</name>
<organism evidence="2 3">
    <name type="scientific">Pelotomaculum thermopropionicum (strain DSM 13744 / JCM 10971 / SI)</name>
    <dbReference type="NCBI Taxonomy" id="370438"/>
    <lineage>
        <taxon>Bacteria</taxon>
        <taxon>Bacillati</taxon>
        <taxon>Bacillota</taxon>
        <taxon>Clostridia</taxon>
        <taxon>Eubacteriales</taxon>
        <taxon>Desulfotomaculaceae</taxon>
        <taxon>Pelotomaculum</taxon>
    </lineage>
</organism>
<dbReference type="GO" id="GO:0004803">
    <property type="term" value="F:transposase activity"/>
    <property type="evidence" value="ECO:0007669"/>
    <property type="project" value="InterPro"/>
</dbReference>
<dbReference type="STRING" id="370438.PTH_2416"/>
<dbReference type="SUPFAM" id="SSF46689">
    <property type="entry name" value="Homeodomain-like"/>
    <property type="match status" value="1"/>
</dbReference>
<sequence length="100" mass="11636">MSVRKSYSPDFKTKIVLEILREEKTLAQLSSEYGVHTSQLKQWKKIALEGLPTLFTDEQRAIERMKKEYTKQSEELYAEIGRLTTQLAWLKKKCGLATEP</sequence>
<dbReference type="Pfam" id="PF01527">
    <property type="entry name" value="HTH_Tnp_1"/>
    <property type="match status" value="1"/>
</dbReference>
<keyword evidence="3" id="KW-1185">Reference proteome</keyword>
<proteinExistence type="predicted"/>
<dbReference type="InterPro" id="IPR009057">
    <property type="entry name" value="Homeodomain-like_sf"/>
</dbReference>
<keyword evidence="1" id="KW-0175">Coiled coil</keyword>
<evidence type="ECO:0000313" key="3">
    <source>
        <dbReference type="Proteomes" id="UP000006556"/>
    </source>
</evidence>
<dbReference type="KEGG" id="pth:PTH_2416"/>
<feature type="coiled-coil region" evidence="1">
    <location>
        <begin position="55"/>
        <end position="86"/>
    </location>
</feature>
<accession>A5CZJ4</accession>
<dbReference type="InterPro" id="IPR036388">
    <property type="entry name" value="WH-like_DNA-bd_sf"/>
</dbReference>
<dbReference type="HOGENOM" id="CLU_027402_36_1_9"/>
<dbReference type="EMBL" id="AP009389">
    <property type="protein sequence ID" value="BAF60597.1"/>
    <property type="molecule type" value="Genomic_DNA"/>
</dbReference>
<dbReference type="GO" id="GO:0003677">
    <property type="term" value="F:DNA binding"/>
    <property type="evidence" value="ECO:0007669"/>
    <property type="project" value="InterPro"/>
</dbReference>
<evidence type="ECO:0000256" key="1">
    <source>
        <dbReference type="SAM" id="Coils"/>
    </source>
</evidence>